<reference evidence="3" key="2">
    <citation type="submission" date="2022-01" db="EMBL/GenBank/DDBJ databases">
        <authorList>
            <person name="Yamashiro T."/>
            <person name="Shiraishi A."/>
            <person name="Satake H."/>
            <person name="Nakayama K."/>
        </authorList>
    </citation>
    <scope>NUCLEOTIDE SEQUENCE</scope>
</reference>
<feature type="domain" description="Integrase catalytic" evidence="2">
    <location>
        <begin position="116"/>
        <end position="174"/>
    </location>
</feature>
<dbReference type="InterPro" id="IPR039537">
    <property type="entry name" value="Retrotran_Ty1/copia-like"/>
</dbReference>
<comment type="caution">
    <text evidence="3">The sequence shown here is derived from an EMBL/GenBank/DDBJ whole genome shotgun (WGS) entry which is preliminary data.</text>
</comment>
<evidence type="ECO:0000313" key="3">
    <source>
        <dbReference type="EMBL" id="GJT91260.1"/>
    </source>
</evidence>
<protein>
    <submittedName>
        <fullName evidence="3">Retrovirus-related pol polyprotein from transposon TNT 1-94</fullName>
    </submittedName>
</protein>
<dbReference type="PROSITE" id="PS50994">
    <property type="entry name" value="INTEGRASE"/>
    <property type="match status" value="1"/>
</dbReference>
<gene>
    <name evidence="3" type="ORF">Tco_1080105</name>
</gene>
<dbReference type="InterPro" id="IPR001584">
    <property type="entry name" value="Integrase_cat-core"/>
</dbReference>
<dbReference type="Proteomes" id="UP001151760">
    <property type="component" value="Unassembled WGS sequence"/>
</dbReference>
<reference evidence="3" key="1">
    <citation type="journal article" date="2022" name="Int. J. Mol. Sci.">
        <title>Draft Genome of Tanacetum Coccineum: Genomic Comparison of Closely Related Tanacetum-Family Plants.</title>
        <authorList>
            <person name="Yamashiro T."/>
            <person name="Shiraishi A."/>
            <person name="Nakayama K."/>
            <person name="Satake H."/>
        </authorList>
    </citation>
    <scope>NUCLEOTIDE SEQUENCE</scope>
</reference>
<accession>A0ABQ5HVA4</accession>
<dbReference type="SUPFAM" id="SSF53098">
    <property type="entry name" value="Ribonuclease H-like"/>
    <property type="match status" value="1"/>
</dbReference>
<dbReference type="InterPro" id="IPR036397">
    <property type="entry name" value="RNaseH_sf"/>
</dbReference>
<proteinExistence type="predicted"/>
<dbReference type="PANTHER" id="PTHR42648">
    <property type="entry name" value="TRANSPOSASE, PUTATIVE-RELATED"/>
    <property type="match status" value="1"/>
</dbReference>
<name>A0ABQ5HVA4_9ASTR</name>
<keyword evidence="4" id="KW-1185">Reference proteome</keyword>
<feature type="region of interest" description="Disordered" evidence="1">
    <location>
        <begin position="1"/>
        <end position="32"/>
    </location>
</feature>
<dbReference type="PANTHER" id="PTHR42648:SF21">
    <property type="entry name" value="CYSTEINE-RICH RLK (RECEPTOR-LIKE PROTEIN KINASE) 8"/>
    <property type="match status" value="1"/>
</dbReference>
<dbReference type="EMBL" id="BQNB010020001">
    <property type="protein sequence ID" value="GJT91260.1"/>
    <property type="molecule type" value="Genomic_DNA"/>
</dbReference>
<evidence type="ECO:0000313" key="4">
    <source>
        <dbReference type="Proteomes" id="UP001151760"/>
    </source>
</evidence>
<sequence length="174" mass="19327">MGQECAKTSSVEPEPTVPSAMDPSSENAGYYGTAPAKEILEPILQNRSEFVQVTKKTLPSATVGNVKQTPALKFGQGLGKSKIQTRPKMPLWRPNTLYPKSDYHQKIQVQKGCPIMSIRTDPGREFDNEVQFGAFCDANGITHNFSAPRTLQSNGVVERKNRTLQEMIRTMLNE</sequence>
<dbReference type="Gene3D" id="3.30.420.10">
    <property type="entry name" value="Ribonuclease H-like superfamily/Ribonuclease H"/>
    <property type="match status" value="1"/>
</dbReference>
<organism evidence="3 4">
    <name type="scientific">Tanacetum coccineum</name>
    <dbReference type="NCBI Taxonomy" id="301880"/>
    <lineage>
        <taxon>Eukaryota</taxon>
        <taxon>Viridiplantae</taxon>
        <taxon>Streptophyta</taxon>
        <taxon>Embryophyta</taxon>
        <taxon>Tracheophyta</taxon>
        <taxon>Spermatophyta</taxon>
        <taxon>Magnoliopsida</taxon>
        <taxon>eudicotyledons</taxon>
        <taxon>Gunneridae</taxon>
        <taxon>Pentapetalae</taxon>
        <taxon>asterids</taxon>
        <taxon>campanulids</taxon>
        <taxon>Asterales</taxon>
        <taxon>Asteraceae</taxon>
        <taxon>Asteroideae</taxon>
        <taxon>Anthemideae</taxon>
        <taxon>Anthemidinae</taxon>
        <taxon>Tanacetum</taxon>
    </lineage>
</organism>
<evidence type="ECO:0000259" key="2">
    <source>
        <dbReference type="PROSITE" id="PS50994"/>
    </source>
</evidence>
<evidence type="ECO:0000256" key="1">
    <source>
        <dbReference type="SAM" id="MobiDB-lite"/>
    </source>
</evidence>
<feature type="compositionally biased region" description="Polar residues" evidence="1">
    <location>
        <begin position="1"/>
        <end position="11"/>
    </location>
</feature>
<dbReference type="InterPro" id="IPR012337">
    <property type="entry name" value="RNaseH-like_sf"/>
</dbReference>